<dbReference type="EMBL" id="JACGCI010000031">
    <property type="protein sequence ID" value="KAF6755266.1"/>
    <property type="molecule type" value="Genomic_DNA"/>
</dbReference>
<feature type="compositionally biased region" description="Basic and acidic residues" evidence="1">
    <location>
        <begin position="86"/>
        <end position="98"/>
    </location>
</feature>
<feature type="region of interest" description="Disordered" evidence="1">
    <location>
        <begin position="77"/>
        <end position="98"/>
    </location>
</feature>
<keyword evidence="4" id="KW-1185">Reference proteome</keyword>
<dbReference type="AlphaFoldDB" id="A0A8H6M5U4"/>
<reference evidence="2 4" key="1">
    <citation type="submission" date="2020-07" db="EMBL/GenBank/DDBJ databases">
        <title>Comparative genomics of pyrophilous fungi reveals a link between fire events and developmental genes.</title>
        <authorList>
            <consortium name="DOE Joint Genome Institute"/>
            <person name="Steindorff A.S."/>
            <person name="Carver A."/>
            <person name="Calhoun S."/>
            <person name="Stillman K."/>
            <person name="Liu H."/>
            <person name="Lipzen A."/>
            <person name="Pangilinan J."/>
            <person name="Labutti K."/>
            <person name="Bruns T.D."/>
            <person name="Grigoriev I.V."/>
        </authorList>
    </citation>
    <scope>NUCLEOTIDE SEQUENCE [LARGE SCALE GENOMIC DNA]</scope>
    <source>
        <strain evidence="2 4">CBS 144469</strain>
    </source>
</reference>
<name>A0A8H6M5U4_9AGAR</name>
<evidence type="ECO:0000313" key="4">
    <source>
        <dbReference type="Proteomes" id="UP000521943"/>
    </source>
</evidence>
<evidence type="ECO:0000313" key="3">
    <source>
        <dbReference type="EMBL" id="KAF6755266.1"/>
    </source>
</evidence>
<comment type="caution">
    <text evidence="2">The sequence shown here is derived from an EMBL/GenBank/DDBJ whole genome shotgun (WGS) entry which is preliminary data.</text>
</comment>
<dbReference type="EMBL" id="JACGCI010000044">
    <property type="protein sequence ID" value="KAF6752492.1"/>
    <property type="molecule type" value="Genomic_DNA"/>
</dbReference>
<organism evidence="2 4">
    <name type="scientific">Ephemerocybe angulata</name>
    <dbReference type="NCBI Taxonomy" id="980116"/>
    <lineage>
        <taxon>Eukaryota</taxon>
        <taxon>Fungi</taxon>
        <taxon>Dikarya</taxon>
        <taxon>Basidiomycota</taxon>
        <taxon>Agaricomycotina</taxon>
        <taxon>Agaricomycetes</taxon>
        <taxon>Agaricomycetidae</taxon>
        <taxon>Agaricales</taxon>
        <taxon>Agaricineae</taxon>
        <taxon>Psathyrellaceae</taxon>
        <taxon>Ephemerocybe</taxon>
    </lineage>
</organism>
<gene>
    <name evidence="3" type="ORF">DFP72DRAFT_847821</name>
    <name evidence="2" type="ORF">DFP72DRAFT_849968</name>
</gene>
<sequence length="233" mass="26070">MYQKLPLFPTPELLLSSSSPLLFRLDTLPHSPSTRAMRVYPHPSPVRPSVRNTAKDGRALVAGKSVQNTLTRVWQRGVGTLAGDEQQSKREGEDGRRTEESTLVFRSRYFRCGPRYCWMLLNGTWQAPVISLTVLIAVDSVYTSVRPRTTPRETGWAYAPFLGDVARSEGKRGGEDGVSLGWSVGIYEDRVRALIWDVEVSRIGGDRLQAWTMVRVESRGVSWEVVSVMVVSS</sequence>
<proteinExistence type="predicted"/>
<dbReference type="Proteomes" id="UP000521943">
    <property type="component" value="Unassembled WGS sequence"/>
</dbReference>
<evidence type="ECO:0000256" key="1">
    <source>
        <dbReference type="SAM" id="MobiDB-lite"/>
    </source>
</evidence>
<accession>A0A8H6M5U4</accession>
<protein>
    <submittedName>
        <fullName evidence="2">Uncharacterized protein</fullName>
    </submittedName>
</protein>
<evidence type="ECO:0000313" key="2">
    <source>
        <dbReference type="EMBL" id="KAF6752492.1"/>
    </source>
</evidence>